<comment type="subcellular location">
    <subcellularLocation>
        <location evidence="1">Cell envelope</location>
    </subcellularLocation>
</comment>
<dbReference type="Gene3D" id="3.40.190.10">
    <property type="entry name" value="Periplasmic binding protein-like II"/>
    <property type="match status" value="1"/>
</dbReference>
<dbReference type="GO" id="GO:0043190">
    <property type="term" value="C:ATP-binding cassette (ABC) transporter complex"/>
    <property type="evidence" value="ECO:0007669"/>
    <property type="project" value="InterPro"/>
</dbReference>
<dbReference type="Gene3D" id="3.90.76.10">
    <property type="entry name" value="Dipeptide-binding Protein, Domain 1"/>
    <property type="match status" value="1"/>
</dbReference>
<dbReference type="PANTHER" id="PTHR30290">
    <property type="entry name" value="PERIPLASMIC BINDING COMPONENT OF ABC TRANSPORTER"/>
    <property type="match status" value="1"/>
</dbReference>
<dbReference type="SUPFAM" id="SSF53850">
    <property type="entry name" value="Periplasmic binding protein-like II"/>
    <property type="match status" value="1"/>
</dbReference>
<dbReference type="Pfam" id="PF00496">
    <property type="entry name" value="SBP_bac_5"/>
    <property type="match status" value="1"/>
</dbReference>
<keyword evidence="3" id="KW-0813">Transport</keyword>
<evidence type="ECO:0000256" key="4">
    <source>
        <dbReference type="ARBA" id="ARBA00022729"/>
    </source>
</evidence>
<organism evidence="7">
    <name type="scientific">Eubacterium limosum</name>
    <dbReference type="NCBI Taxonomy" id="1736"/>
    <lineage>
        <taxon>Bacteria</taxon>
        <taxon>Bacillati</taxon>
        <taxon>Bacillota</taxon>
        <taxon>Clostridia</taxon>
        <taxon>Eubacteriales</taxon>
        <taxon>Eubacteriaceae</taxon>
        <taxon>Eubacterium</taxon>
    </lineage>
</organism>
<dbReference type="GO" id="GO:0015833">
    <property type="term" value="P:peptide transport"/>
    <property type="evidence" value="ECO:0007669"/>
    <property type="project" value="TreeGrafter"/>
</dbReference>
<keyword evidence="4 5" id="KW-0732">Signal</keyword>
<dbReference type="PROSITE" id="PS51257">
    <property type="entry name" value="PROKAR_LIPOPROTEIN"/>
    <property type="match status" value="1"/>
</dbReference>
<dbReference type="PANTHER" id="PTHR30290:SF10">
    <property type="entry name" value="PERIPLASMIC OLIGOPEPTIDE-BINDING PROTEIN-RELATED"/>
    <property type="match status" value="1"/>
</dbReference>
<feature type="signal peptide" evidence="5">
    <location>
        <begin position="1"/>
        <end position="21"/>
    </location>
</feature>
<sequence length="527" mass="58321">MKSVKKLFALLLVTVLAIGIAGCGTGGSSPGGTSSDGKIRVAMQDPNVPIDMQKQTNSYLMMVADQITEPLINLDNDGQLSPLLIKEMPKISDDGLTYSFELKDDIKFHNGDTVKSSDVKYSFERLLTKGVMGAMIDQVQGAQNLIDGSATSLEGFKIIDDQKFDLVLEQPYSPFPSALATPYVCVFPQKACEEAGDDWGITVLYGTGPYKLDSYTAGQGIEISKFDEYHGEAAKNAGVSFKFIEDMNTQVMEFQKGNVDVLQLDATLYPQYKDNADIKDAIHSFNPVGLVYLAPNMDKITEPKVREALSYAINREDICNNLMNGTATPAKTFIPEGLIGYDDSVPAYEYNPQKAKQLLAEAGYPDGYTVDLPVSAKYSFLVKVATAIQDQAREAGFTINVQQMDGAAYSDMAKSANVPLSTSNWYVDYIDPDGMIYQRFSSTTTMNNSSSRYNNPEFNALIDEARQITDEAKRQELYSKADNILTRQDYGAIPLFNETKYYLQNPAIKNFEVTDMFRFHFNTAELS</sequence>
<evidence type="ECO:0000259" key="6">
    <source>
        <dbReference type="Pfam" id="PF00496"/>
    </source>
</evidence>
<dbReference type="CDD" id="cd00995">
    <property type="entry name" value="PBP2_NikA_DppA_OppA_like"/>
    <property type="match status" value="1"/>
</dbReference>
<reference evidence="7" key="1">
    <citation type="submission" date="2019-11" db="EMBL/GenBank/DDBJ databases">
        <authorList>
            <person name="Feng L."/>
        </authorList>
    </citation>
    <scope>NUCLEOTIDE SEQUENCE</scope>
    <source>
        <strain evidence="7">ElimosumLFYP34</strain>
    </source>
</reference>
<dbReference type="InterPro" id="IPR000914">
    <property type="entry name" value="SBP_5_dom"/>
</dbReference>
<dbReference type="AlphaFoldDB" id="A0A6N3FWJ8"/>
<dbReference type="InterPro" id="IPR039424">
    <property type="entry name" value="SBP_5"/>
</dbReference>
<dbReference type="GO" id="GO:0042597">
    <property type="term" value="C:periplasmic space"/>
    <property type="evidence" value="ECO:0007669"/>
    <property type="project" value="UniProtKB-ARBA"/>
</dbReference>
<dbReference type="GO" id="GO:0030313">
    <property type="term" value="C:cell envelope"/>
    <property type="evidence" value="ECO:0007669"/>
    <property type="project" value="UniProtKB-SubCell"/>
</dbReference>
<comment type="similarity">
    <text evidence="2">Belongs to the bacterial solute-binding protein 5 family.</text>
</comment>
<evidence type="ECO:0000256" key="1">
    <source>
        <dbReference type="ARBA" id="ARBA00004196"/>
    </source>
</evidence>
<dbReference type="InterPro" id="IPR030678">
    <property type="entry name" value="Peptide/Ni-bd"/>
</dbReference>
<proteinExistence type="inferred from homology"/>
<feature type="chain" id="PRO_5038809364" evidence="5">
    <location>
        <begin position="22"/>
        <end position="527"/>
    </location>
</feature>
<name>A0A6N3FWJ8_EUBLI</name>
<dbReference type="EMBL" id="CACRTR010000016">
    <property type="protein sequence ID" value="VYU56698.1"/>
    <property type="molecule type" value="Genomic_DNA"/>
</dbReference>
<dbReference type="Gene3D" id="3.10.105.10">
    <property type="entry name" value="Dipeptide-binding Protein, Domain 3"/>
    <property type="match status" value="1"/>
</dbReference>
<evidence type="ECO:0000256" key="3">
    <source>
        <dbReference type="ARBA" id="ARBA00022448"/>
    </source>
</evidence>
<evidence type="ECO:0000313" key="7">
    <source>
        <dbReference type="EMBL" id="VYU56698.1"/>
    </source>
</evidence>
<protein>
    <submittedName>
        <fullName evidence="7">Heme-binding protein A</fullName>
    </submittedName>
</protein>
<dbReference type="PIRSF" id="PIRSF002741">
    <property type="entry name" value="MppA"/>
    <property type="match status" value="1"/>
</dbReference>
<feature type="domain" description="Solute-binding protein family 5" evidence="6">
    <location>
        <begin position="80"/>
        <end position="445"/>
    </location>
</feature>
<accession>A0A6N3FWJ8</accession>
<evidence type="ECO:0000256" key="2">
    <source>
        <dbReference type="ARBA" id="ARBA00005695"/>
    </source>
</evidence>
<evidence type="ECO:0000256" key="5">
    <source>
        <dbReference type="SAM" id="SignalP"/>
    </source>
</evidence>
<dbReference type="GO" id="GO:1904680">
    <property type="term" value="F:peptide transmembrane transporter activity"/>
    <property type="evidence" value="ECO:0007669"/>
    <property type="project" value="TreeGrafter"/>
</dbReference>
<gene>
    <name evidence="7" type="primary">hbpA_3</name>
    <name evidence="7" type="ORF">ELLFYP34_03591</name>
</gene>